<dbReference type="Proteomes" id="UP000886814">
    <property type="component" value="Unassembled WGS sequence"/>
</dbReference>
<reference evidence="3" key="2">
    <citation type="submission" date="2021-04" db="EMBL/GenBank/DDBJ databases">
        <authorList>
            <person name="Gilroy R."/>
        </authorList>
    </citation>
    <scope>NUCLEOTIDE SEQUENCE</scope>
    <source>
        <strain evidence="3">CHK195-9823</strain>
    </source>
</reference>
<proteinExistence type="predicted"/>
<dbReference type="AlphaFoldDB" id="A0A9D1TFC3"/>
<feature type="domain" description="MobA/VirD2-like nuclease" evidence="2">
    <location>
        <begin position="27"/>
        <end position="155"/>
    </location>
</feature>
<gene>
    <name evidence="3" type="ORF">H9747_07380</name>
</gene>
<feature type="coiled-coil region" evidence="1">
    <location>
        <begin position="374"/>
        <end position="401"/>
    </location>
</feature>
<evidence type="ECO:0000313" key="3">
    <source>
        <dbReference type="EMBL" id="HIV38805.1"/>
    </source>
</evidence>
<protein>
    <submittedName>
        <fullName evidence="3">Relaxase/mobilization nuclease domain-containing protein</fullName>
    </submittedName>
</protein>
<evidence type="ECO:0000256" key="1">
    <source>
        <dbReference type="SAM" id="Coils"/>
    </source>
</evidence>
<evidence type="ECO:0000313" key="4">
    <source>
        <dbReference type="Proteomes" id="UP000886814"/>
    </source>
</evidence>
<keyword evidence="1" id="KW-0175">Coiled coil</keyword>
<dbReference type="InterPro" id="IPR005094">
    <property type="entry name" value="Endonuclease_MobA/VirD2"/>
</dbReference>
<dbReference type="EMBL" id="DXIQ01000045">
    <property type="protein sequence ID" value="HIV38805.1"/>
    <property type="molecule type" value="Genomic_DNA"/>
</dbReference>
<dbReference type="Pfam" id="PF03432">
    <property type="entry name" value="Relaxase"/>
    <property type="match status" value="1"/>
</dbReference>
<sequence length="470" mass="56007">MALTKLMHMKQCGKGNPARHLKNGIAYIMQDKKTDHGRWIGGNAGSTWQEVYQTMLETKQEFGKQNGRQGYHFVISFKEEAAPEEVYKVLENFCREYLGENYDYVFSVHTDSTHVHGHIIFNSVSRIDGLKYHYKNGDWEKSIQPLTDKICNKYGFEKFEYEGGESRDYGEWKREQEGKRTWREQIRRDIDSLIPEVKNTDELCRRLIGMGYHVRQGNSREKGAYLTLRPEGGRKAIRTKSLGKGYMLKDLELRIKSRQAKVEGDASFQIPRIKSTYIPRNSSIERRTFYPSAYQYYYVRKFCENTVLYQYQNTRNYKDIRETENLAEACRYLLRNQIRSEADLNRRKETLHGRILGLEAQKGTLYQDFMTGDEHKILQKYENLESKRSQAEKDYQEDLWENLDDEMSKIERQYPVLQWKEQEQQRRKNLQAINKERWALIREEKLLDRIQNREAEAKEVKICRPTIVRR</sequence>
<name>A0A9D1TFC3_9FIRM</name>
<reference evidence="3" key="1">
    <citation type="journal article" date="2021" name="PeerJ">
        <title>Extensive microbial diversity within the chicken gut microbiome revealed by metagenomics and culture.</title>
        <authorList>
            <person name="Gilroy R."/>
            <person name="Ravi A."/>
            <person name="Getino M."/>
            <person name="Pursley I."/>
            <person name="Horton D.L."/>
            <person name="Alikhan N.F."/>
            <person name="Baker D."/>
            <person name="Gharbi K."/>
            <person name="Hall N."/>
            <person name="Watson M."/>
            <person name="Adriaenssens E.M."/>
            <person name="Foster-Nyarko E."/>
            <person name="Jarju S."/>
            <person name="Secka A."/>
            <person name="Antonio M."/>
            <person name="Oren A."/>
            <person name="Chaudhuri R.R."/>
            <person name="La Ragione R."/>
            <person name="Hildebrand F."/>
            <person name="Pallen M.J."/>
        </authorList>
    </citation>
    <scope>NUCLEOTIDE SEQUENCE</scope>
    <source>
        <strain evidence="3">CHK195-9823</strain>
    </source>
</reference>
<evidence type="ECO:0000259" key="2">
    <source>
        <dbReference type="Pfam" id="PF03432"/>
    </source>
</evidence>
<accession>A0A9D1TFC3</accession>
<dbReference type="Gene3D" id="3.30.930.30">
    <property type="match status" value="1"/>
</dbReference>
<comment type="caution">
    <text evidence="3">The sequence shown here is derived from an EMBL/GenBank/DDBJ whole genome shotgun (WGS) entry which is preliminary data.</text>
</comment>
<organism evidence="3 4">
    <name type="scientific">Candidatus Blautia stercorigallinarum</name>
    <dbReference type="NCBI Taxonomy" id="2838501"/>
    <lineage>
        <taxon>Bacteria</taxon>
        <taxon>Bacillati</taxon>
        <taxon>Bacillota</taxon>
        <taxon>Clostridia</taxon>
        <taxon>Lachnospirales</taxon>
        <taxon>Lachnospiraceae</taxon>
        <taxon>Blautia</taxon>
    </lineage>
</organism>